<accession>A0A3M8SR76</accession>
<dbReference type="Proteomes" id="UP000267049">
    <property type="component" value="Unassembled WGS sequence"/>
</dbReference>
<name>A0A3M8SR76_9GAMM</name>
<dbReference type="RefSeq" id="WP_123088046.1">
    <property type="nucleotide sequence ID" value="NZ_RIBS01000004.1"/>
</dbReference>
<dbReference type="GO" id="GO:0007165">
    <property type="term" value="P:signal transduction"/>
    <property type="evidence" value="ECO:0007669"/>
    <property type="project" value="InterPro"/>
</dbReference>
<keyword evidence="6" id="KW-1185">Reference proteome</keyword>
<dbReference type="EMBL" id="RIBS01000004">
    <property type="protein sequence ID" value="RNF83789.1"/>
    <property type="molecule type" value="Genomic_DNA"/>
</dbReference>
<evidence type="ECO:0000256" key="3">
    <source>
        <dbReference type="ARBA" id="ARBA00022490"/>
    </source>
</evidence>
<dbReference type="InterPro" id="IPR036061">
    <property type="entry name" value="CheW-like_dom_sf"/>
</dbReference>
<sequence length="192" mass="21198">MARDNATAAAALLDRQLDADALRDATEHVARPLAGQDSLVRTQAMFIFRLGAEWLGLATSYFDEVVEPRAIHALPHRREGVVRGLVNVSGQLTLCVALEQLFQLGVARPERRRQSLLGRRLVVLASQGHRTAFEADEVHGEHRFDPASLRAVPSTVAHSMANFTTAVLPWNDRVVGQLDAELLFHAINRRLG</sequence>
<comment type="subcellular location">
    <subcellularLocation>
        <location evidence="1">Cytoplasm</location>
    </subcellularLocation>
</comment>
<evidence type="ECO:0000256" key="2">
    <source>
        <dbReference type="ARBA" id="ARBA00021483"/>
    </source>
</evidence>
<keyword evidence="3" id="KW-0963">Cytoplasm</keyword>
<dbReference type="InterPro" id="IPR039315">
    <property type="entry name" value="CheW"/>
</dbReference>
<dbReference type="GO" id="GO:0006935">
    <property type="term" value="P:chemotaxis"/>
    <property type="evidence" value="ECO:0007669"/>
    <property type="project" value="InterPro"/>
</dbReference>
<organism evidence="5 6">
    <name type="scientific">Montanilutibacter psychrotolerans</name>
    <dbReference type="NCBI Taxonomy" id="1327343"/>
    <lineage>
        <taxon>Bacteria</taxon>
        <taxon>Pseudomonadati</taxon>
        <taxon>Pseudomonadota</taxon>
        <taxon>Gammaproteobacteria</taxon>
        <taxon>Lysobacterales</taxon>
        <taxon>Lysobacteraceae</taxon>
        <taxon>Montanilutibacter</taxon>
    </lineage>
</organism>
<dbReference type="PANTHER" id="PTHR22617:SF45">
    <property type="entry name" value="CHEMOTAXIS PROTEIN CHEW"/>
    <property type="match status" value="1"/>
</dbReference>
<evidence type="ECO:0000256" key="1">
    <source>
        <dbReference type="ARBA" id="ARBA00004496"/>
    </source>
</evidence>
<dbReference type="PANTHER" id="PTHR22617">
    <property type="entry name" value="CHEMOTAXIS SENSOR HISTIDINE KINASE-RELATED"/>
    <property type="match status" value="1"/>
</dbReference>
<evidence type="ECO:0000259" key="4">
    <source>
        <dbReference type="PROSITE" id="PS50851"/>
    </source>
</evidence>
<dbReference type="GO" id="GO:0005829">
    <property type="term" value="C:cytosol"/>
    <property type="evidence" value="ECO:0007669"/>
    <property type="project" value="TreeGrafter"/>
</dbReference>
<dbReference type="SMART" id="SM00260">
    <property type="entry name" value="CheW"/>
    <property type="match status" value="1"/>
</dbReference>
<dbReference type="Gene3D" id="2.40.50.180">
    <property type="entry name" value="CheA-289, Domain 4"/>
    <property type="match status" value="1"/>
</dbReference>
<reference evidence="5 6" key="1">
    <citation type="submission" date="2018-11" db="EMBL/GenBank/DDBJ databases">
        <title>Lysobacter cryohumiis sp. nov., isolated from soil in the Tianshan Mountains, Xinjiang, China.</title>
        <authorList>
            <person name="Luo Y."/>
            <person name="Sheng H."/>
        </authorList>
    </citation>
    <scope>NUCLEOTIDE SEQUENCE [LARGE SCALE GENOMIC DNA]</scope>
    <source>
        <strain evidence="5 6">ZS60</strain>
    </source>
</reference>
<comment type="caution">
    <text evidence="5">The sequence shown here is derived from an EMBL/GenBank/DDBJ whole genome shotgun (WGS) entry which is preliminary data.</text>
</comment>
<proteinExistence type="predicted"/>
<dbReference type="OrthoDB" id="21516at2"/>
<protein>
    <recommendedName>
        <fullName evidence="2">Chemotaxis protein CheW</fullName>
    </recommendedName>
</protein>
<dbReference type="PROSITE" id="PS50851">
    <property type="entry name" value="CHEW"/>
    <property type="match status" value="1"/>
</dbReference>
<dbReference type="Gene3D" id="2.30.30.40">
    <property type="entry name" value="SH3 Domains"/>
    <property type="match status" value="1"/>
</dbReference>
<feature type="domain" description="CheW-like" evidence="4">
    <location>
        <begin position="42"/>
        <end position="189"/>
    </location>
</feature>
<evidence type="ECO:0000313" key="6">
    <source>
        <dbReference type="Proteomes" id="UP000267049"/>
    </source>
</evidence>
<evidence type="ECO:0000313" key="5">
    <source>
        <dbReference type="EMBL" id="RNF83789.1"/>
    </source>
</evidence>
<dbReference type="Pfam" id="PF01584">
    <property type="entry name" value="CheW"/>
    <property type="match status" value="1"/>
</dbReference>
<dbReference type="AlphaFoldDB" id="A0A3M8SR76"/>
<dbReference type="SUPFAM" id="SSF50341">
    <property type="entry name" value="CheW-like"/>
    <property type="match status" value="1"/>
</dbReference>
<gene>
    <name evidence="5" type="ORF">EER27_10505</name>
</gene>
<dbReference type="InterPro" id="IPR002545">
    <property type="entry name" value="CheW-lke_dom"/>
</dbReference>